<keyword evidence="3" id="KW-0560">Oxidoreductase</keyword>
<evidence type="ECO:0000259" key="4">
    <source>
        <dbReference type="Pfam" id="PF05118"/>
    </source>
</evidence>
<accession>A0ABU9ICV2</accession>
<comment type="similarity">
    <text evidence="1">Belongs to the aspartyl/asparaginyl beta-hydroxylase family.</text>
</comment>
<dbReference type="PANTHER" id="PTHR46332:SF5">
    <property type="entry name" value="ASPARTATE BETA-HYDROXYLASE DOMAIN CONTAINING 2"/>
    <property type="match status" value="1"/>
</dbReference>
<dbReference type="EMBL" id="JBBYHV010000001">
    <property type="protein sequence ID" value="MEL1250249.1"/>
    <property type="molecule type" value="Genomic_DNA"/>
</dbReference>
<dbReference type="Pfam" id="PF05118">
    <property type="entry name" value="Asp_Arg_Hydrox"/>
    <property type="match status" value="1"/>
</dbReference>
<gene>
    <name evidence="5" type="ORF">AAEO60_06155</name>
</gene>
<dbReference type="Gene3D" id="2.60.120.330">
    <property type="entry name" value="B-lactam Antibiotic, Isopenicillin N Synthase, Chain"/>
    <property type="match status" value="1"/>
</dbReference>
<dbReference type="Proteomes" id="UP001497045">
    <property type="component" value="Unassembled WGS sequence"/>
</dbReference>
<dbReference type="SUPFAM" id="SSF51197">
    <property type="entry name" value="Clavaminate synthase-like"/>
    <property type="match status" value="1"/>
</dbReference>
<proteinExistence type="inferred from homology"/>
<dbReference type="InterPro" id="IPR051821">
    <property type="entry name" value="Asp/Asn_beta-hydroxylase"/>
</dbReference>
<comment type="caution">
    <text evidence="5">The sequence shown here is derived from an EMBL/GenBank/DDBJ whole genome shotgun (WGS) entry which is preliminary data.</text>
</comment>
<dbReference type="RefSeq" id="WP_341672772.1">
    <property type="nucleotide sequence ID" value="NZ_JBBYHV010000001.1"/>
</dbReference>
<dbReference type="InterPro" id="IPR027443">
    <property type="entry name" value="IPNS-like_sf"/>
</dbReference>
<keyword evidence="2" id="KW-0223">Dioxygenase</keyword>
<keyword evidence="6" id="KW-1185">Reference proteome</keyword>
<evidence type="ECO:0000256" key="1">
    <source>
        <dbReference type="ARBA" id="ARBA00007730"/>
    </source>
</evidence>
<sequence>MLDPALFDWAPEISRHWSDIREEALAIYRDVEAIPPLRRISPDHRRIASDDRWRSFFLLGYGHEVPANIARARRTYELVKRIPKLNSAFFSILAPGAHIVRHRGVTKGFFTAHLGLVVPEDSENCTIQVNDQDLHWKAGEWTMFDDTCEHEVWNNTDQPRIILLCQVGRPLRWPASWVATAFMLYIKHSPFVREARHELRSWDDAFRVAEDNERV</sequence>
<evidence type="ECO:0000313" key="6">
    <source>
        <dbReference type="Proteomes" id="UP001497045"/>
    </source>
</evidence>
<evidence type="ECO:0000313" key="5">
    <source>
        <dbReference type="EMBL" id="MEL1250249.1"/>
    </source>
</evidence>
<organism evidence="5 6">
    <name type="scientific">Aurantiacibacter gilvus</name>
    <dbReference type="NCBI Taxonomy" id="3139141"/>
    <lineage>
        <taxon>Bacteria</taxon>
        <taxon>Pseudomonadati</taxon>
        <taxon>Pseudomonadota</taxon>
        <taxon>Alphaproteobacteria</taxon>
        <taxon>Sphingomonadales</taxon>
        <taxon>Erythrobacteraceae</taxon>
        <taxon>Aurantiacibacter</taxon>
    </lineage>
</organism>
<name>A0ABU9ICV2_9SPHN</name>
<protein>
    <submittedName>
        <fullName evidence="5">Aspartyl/asparaginyl beta-hydroxylase domain-containing protein</fullName>
    </submittedName>
</protein>
<evidence type="ECO:0000256" key="2">
    <source>
        <dbReference type="ARBA" id="ARBA00022964"/>
    </source>
</evidence>
<feature type="domain" description="Aspartyl/asparaginy/proline hydroxylase" evidence="4">
    <location>
        <begin position="15"/>
        <end position="170"/>
    </location>
</feature>
<evidence type="ECO:0000256" key="3">
    <source>
        <dbReference type="ARBA" id="ARBA00023002"/>
    </source>
</evidence>
<reference evidence="5 6" key="1">
    <citation type="submission" date="2024-04" db="EMBL/GenBank/DDBJ databases">
        <title>Aurantiacibacter sp. DGU6 16S ribosomal RNA gene Genome sequencing and assembly.</title>
        <authorList>
            <person name="Park S."/>
        </authorList>
    </citation>
    <scope>NUCLEOTIDE SEQUENCE [LARGE SCALE GENOMIC DNA]</scope>
    <source>
        <strain evidence="5 6">DGU6</strain>
    </source>
</reference>
<dbReference type="InterPro" id="IPR007803">
    <property type="entry name" value="Asp/Arg/Pro-Hydrxlase"/>
</dbReference>
<dbReference type="PANTHER" id="PTHR46332">
    <property type="entry name" value="ASPARTATE BETA-HYDROXYLASE DOMAIN-CONTAINING PROTEIN 2"/>
    <property type="match status" value="1"/>
</dbReference>